<comment type="caution">
    <text evidence="2">The sequence shown here is derived from an EMBL/GenBank/DDBJ whole genome shotgun (WGS) entry which is preliminary data.</text>
</comment>
<evidence type="ECO:0000256" key="1">
    <source>
        <dbReference type="SAM" id="Phobius"/>
    </source>
</evidence>
<proteinExistence type="predicted"/>
<name>A0A3S1EJ12_9BACL</name>
<gene>
    <name evidence="2" type="ORF">EJP82_10600</name>
</gene>
<accession>A0A3S1EJ12</accession>
<feature type="transmembrane region" description="Helical" evidence="1">
    <location>
        <begin position="55"/>
        <end position="72"/>
    </location>
</feature>
<evidence type="ECO:0000313" key="3">
    <source>
        <dbReference type="Proteomes" id="UP000279446"/>
    </source>
</evidence>
<dbReference type="Proteomes" id="UP000279446">
    <property type="component" value="Unassembled WGS sequence"/>
</dbReference>
<keyword evidence="3" id="KW-1185">Reference proteome</keyword>
<reference evidence="2 3" key="1">
    <citation type="submission" date="2018-12" db="EMBL/GenBank/DDBJ databases">
        <authorList>
            <person name="Sun L."/>
            <person name="Chen Z."/>
        </authorList>
    </citation>
    <scope>NUCLEOTIDE SEQUENCE [LARGE SCALE GENOMIC DNA]</scope>
    <source>
        <strain evidence="2 3">DSM 15890</strain>
    </source>
</reference>
<keyword evidence="1" id="KW-0472">Membrane</keyword>
<dbReference type="EMBL" id="RZNY01000007">
    <property type="protein sequence ID" value="RUT46685.1"/>
    <property type="molecule type" value="Genomic_DNA"/>
</dbReference>
<protein>
    <submittedName>
        <fullName evidence="2">Uncharacterized protein</fullName>
    </submittedName>
</protein>
<dbReference type="AlphaFoldDB" id="A0A3S1EJ12"/>
<evidence type="ECO:0000313" key="2">
    <source>
        <dbReference type="EMBL" id="RUT46685.1"/>
    </source>
</evidence>
<sequence>MKGMDKLDDSEIDYKQQLINVANQVSNVSSTVSSGSYQISSNINKVDNSLGTTNLLLFILIIVIAFNTLVKWKIATKKEQGK</sequence>
<keyword evidence="1" id="KW-0812">Transmembrane</keyword>
<organism evidence="2 3">
    <name type="scientific">Paenibacillus anaericanus</name>
    <dbReference type="NCBI Taxonomy" id="170367"/>
    <lineage>
        <taxon>Bacteria</taxon>
        <taxon>Bacillati</taxon>
        <taxon>Bacillota</taxon>
        <taxon>Bacilli</taxon>
        <taxon>Bacillales</taxon>
        <taxon>Paenibacillaceae</taxon>
        <taxon>Paenibacillus</taxon>
    </lineage>
</organism>
<keyword evidence="1" id="KW-1133">Transmembrane helix</keyword>